<proteinExistence type="predicted"/>
<comment type="caution">
    <text evidence="2">The sequence shown here is derived from an EMBL/GenBank/DDBJ whole genome shotgun (WGS) entry which is preliminary data.</text>
</comment>
<name>A0A4Z2HXC6_9TELE</name>
<organism evidence="2 3">
    <name type="scientific">Liparis tanakae</name>
    <name type="common">Tanaka's snailfish</name>
    <dbReference type="NCBI Taxonomy" id="230148"/>
    <lineage>
        <taxon>Eukaryota</taxon>
        <taxon>Metazoa</taxon>
        <taxon>Chordata</taxon>
        <taxon>Craniata</taxon>
        <taxon>Vertebrata</taxon>
        <taxon>Euteleostomi</taxon>
        <taxon>Actinopterygii</taxon>
        <taxon>Neopterygii</taxon>
        <taxon>Teleostei</taxon>
        <taxon>Neoteleostei</taxon>
        <taxon>Acanthomorphata</taxon>
        <taxon>Eupercaria</taxon>
        <taxon>Perciformes</taxon>
        <taxon>Cottioidei</taxon>
        <taxon>Cottales</taxon>
        <taxon>Liparidae</taxon>
        <taxon>Liparis</taxon>
    </lineage>
</organism>
<gene>
    <name evidence="2" type="ORF">EYF80_019532</name>
</gene>
<evidence type="ECO:0000256" key="1">
    <source>
        <dbReference type="SAM" id="MobiDB-lite"/>
    </source>
</evidence>
<keyword evidence="3" id="KW-1185">Reference proteome</keyword>
<evidence type="ECO:0000313" key="3">
    <source>
        <dbReference type="Proteomes" id="UP000314294"/>
    </source>
</evidence>
<dbReference type="AlphaFoldDB" id="A0A4Z2HXC6"/>
<sequence>MGNNSLQGQQHKWLLVTTEGAIEAAEAQRYHAIGTAFQKVHPSRRFTRTTGNRRRRRRPAVRD</sequence>
<accession>A0A4Z2HXC6</accession>
<dbReference type="EMBL" id="SRLO01000165">
    <property type="protein sequence ID" value="TNN70318.1"/>
    <property type="molecule type" value="Genomic_DNA"/>
</dbReference>
<feature type="region of interest" description="Disordered" evidence="1">
    <location>
        <begin position="42"/>
        <end position="63"/>
    </location>
</feature>
<dbReference type="Proteomes" id="UP000314294">
    <property type="component" value="Unassembled WGS sequence"/>
</dbReference>
<reference evidence="2 3" key="1">
    <citation type="submission" date="2019-03" db="EMBL/GenBank/DDBJ databases">
        <title>First draft genome of Liparis tanakae, snailfish: a comprehensive survey of snailfish specific genes.</title>
        <authorList>
            <person name="Kim W."/>
            <person name="Song I."/>
            <person name="Jeong J.-H."/>
            <person name="Kim D."/>
            <person name="Kim S."/>
            <person name="Ryu S."/>
            <person name="Song J.Y."/>
            <person name="Lee S.K."/>
        </authorList>
    </citation>
    <scope>NUCLEOTIDE SEQUENCE [LARGE SCALE GENOMIC DNA]</scope>
    <source>
        <tissue evidence="2">Muscle</tissue>
    </source>
</reference>
<protein>
    <submittedName>
        <fullName evidence="2">Uncharacterized protein</fullName>
    </submittedName>
</protein>
<evidence type="ECO:0000313" key="2">
    <source>
        <dbReference type="EMBL" id="TNN70318.1"/>
    </source>
</evidence>